<evidence type="ECO:0000256" key="4">
    <source>
        <dbReference type="ARBA" id="ARBA00023159"/>
    </source>
</evidence>
<dbReference type="PANTHER" id="PTHR30346:SF0">
    <property type="entry name" value="HCA OPERON TRANSCRIPTIONAL ACTIVATOR HCAR"/>
    <property type="match status" value="1"/>
</dbReference>
<evidence type="ECO:0000256" key="1">
    <source>
        <dbReference type="ARBA" id="ARBA00009437"/>
    </source>
</evidence>
<accession>A0A2X4TP04</accession>
<evidence type="ECO:0000313" key="9">
    <source>
        <dbReference type="Proteomes" id="UP000249091"/>
    </source>
</evidence>
<dbReference type="GO" id="GO:0032993">
    <property type="term" value="C:protein-DNA complex"/>
    <property type="evidence" value="ECO:0007669"/>
    <property type="project" value="TreeGrafter"/>
</dbReference>
<evidence type="ECO:0000259" key="7">
    <source>
        <dbReference type="Pfam" id="PF03466"/>
    </source>
</evidence>
<dbReference type="RefSeq" id="WP_072698494.1">
    <property type="nucleotide sequence ID" value="NZ_JAFBBL010000001.1"/>
</dbReference>
<evidence type="ECO:0000256" key="6">
    <source>
        <dbReference type="SAM" id="MobiDB-lite"/>
    </source>
</evidence>
<name>A0A2X4TP04_9NOCA</name>
<organism evidence="8 9">
    <name type="scientific">Rhodococcus coprophilus</name>
    <dbReference type="NCBI Taxonomy" id="38310"/>
    <lineage>
        <taxon>Bacteria</taxon>
        <taxon>Bacillati</taxon>
        <taxon>Actinomycetota</taxon>
        <taxon>Actinomycetes</taxon>
        <taxon>Mycobacteriales</taxon>
        <taxon>Nocardiaceae</taxon>
        <taxon>Rhodococcus</taxon>
    </lineage>
</organism>
<protein>
    <submittedName>
        <fullName evidence="8">LysR family transcriptional regulator</fullName>
    </submittedName>
</protein>
<dbReference type="Gene3D" id="3.40.190.10">
    <property type="entry name" value="Periplasmic binding protein-like II"/>
    <property type="match status" value="2"/>
</dbReference>
<dbReference type="SUPFAM" id="SSF53850">
    <property type="entry name" value="Periplasmic binding protein-like II"/>
    <property type="match status" value="1"/>
</dbReference>
<evidence type="ECO:0000256" key="3">
    <source>
        <dbReference type="ARBA" id="ARBA00023125"/>
    </source>
</evidence>
<keyword evidence="9" id="KW-1185">Reference proteome</keyword>
<dbReference type="GO" id="GO:0003677">
    <property type="term" value="F:DNA binding"/>
    <property type="evidence" value="ECO:0007669"/>
    <property type="project" value="UniProtKB-KW"/>
</dbReference>
<feature type="compositionally biased region" description="Basic and acidic residues" evidence="6">
    <location>
        <begin position="202"/>
        <end position="224"/>
    </location>
</feature>
<dbReference type="PANTHER" id="PTHR30346">
    <property type="entry name" value="TRANSCRIPTIONAL DUAL REGULATOR HCAR-RELATED"/>
    <property type="match status" value="1"/>
</dbReference>
<evidence type="ECO:0000313" key="8">
    <source>
        <dbReference type="EMBL" id="SQI29136.1"/>
    </source>
</evidence>
<dbReference type="Pfam" id="PF03466">
    <property type="entry name" value="LysR_substrate"/>
    <property type="match status" value="1"/>
</dbReference>
<feature type="region of interest" description="Disordered" evidence="6">
    <location>
        <begin position="195"/>
        <end position="259"/>
    </location>
</feature>
<keyword evidence="3" id="KW-0238">DNA-binding</keyword>
<dbReference type="CDD" id="cd08414">
    <property type="entry name" value="PBP2_LTTR_aromatics_like"/>
    <property type="match status" value="1"/>
</dbReference>
<evidence type="ECO:0000256" key="2">
    <source>
        <dbReference type="ARBA" id="ARBA00023015"/>
    </source>
</evidence>
<keyword evidence="5" id="KW-0804">Transcription</keyword>
<evidence type="ECO:0000256" key="5">
    <source>
        <dbReference type="ARBA" id="ARBA00023163"/>
    </source>
</evidence>
<dbReference type="EMBL" id="LS483468">
    <property type="protein sequence ID" value="SQI29136.1"/>
    <property type="molecule type" value="Genomic_DNA"/>
</dbReference>
<keyword evidence="4" id="KW-0010">Activator</keyword>
<comment type="similarity">
    <text evidence="1">Belongs to the LysR transcriptional regulatory family.</text>
</comment>
<gene>
    <name evidence="8" type="primary">hcaR_1</name>
    <name evidence="8" type="ORF">NCTC10994_00818</name>
</gene>
<dbReference type="AlphaFoldDB" id="A0A2X4TP04"/>
<dbReference type="STRING" id="1219011.GCA_001895045_00538"/>
<dbReference type="Proteomes" id="UP000249091">
    <property type="component" value="Chromosome 1"/>
</dbReference>
<dbReference type="KEGG" id="rcr:NCTC10994_00818"/>
<reference evidence="8 9" key="1">
    <citation type="submission" date="2018-06" db="EMBL/GenBank/DDBJ databases">
        <authorList>
            <consortium name="Pathogen Informatics"/>
            <person name="Doyle S."/>
        </authorList>
    </citation>
    <scope>NUCLEOTIDE SEQUENCE [LARGE SCALE GENOMIC DNA]</scope>
    <source>
        <strain evidence="8 9">NCTC10994</strain>
    </source>
</reference>
<proteinExistence type="inferred from homology"/>
<keyword evidence="2" id="KW-0805">Transcription regulation</keyword>
<dbReference type="GO" id="GO:0003700">
    <property type="term" value="F:DNA-binding transcription factor activity"/>
    <property type="evidence" value="ECO:0007669"/>
    <property type="project" value="TreeGrafter"/>
</dbReference>
<sequence length="259" mass="28395">MNEESAQAFRLAYVPGVTPTKWVRVWTERMPDVPIELMPVEPTSGAEPLRNGTADIALLRLPLERDGLSVINLYTEASVVVVPKEHAIAAVDRISVADLAEETVLHPLDDVLDWATLPGEEAFERPADTETAVSHVASEVGVLVTPQSLARLHHRKDLTYRPVTDAPASQVGLVWVTDRTTDLVDTFVGIVRGRTANSSRGRRQDSETPAEDAKDRKGPRRGERQGSQPKRVVGDKKPKARRGNTSRPKGSGRPRKGRG</sequence>
<feature type="domain" description="LysR substrate-binding" evidence="7">
    <location>
        <begin position="21"/>
        <end position="194"/>
    </location>
</feature>
<feature type="compositionally biased region" description="Basic residues" evidence="6">
    <location>
        <begin position="238"/>
        <end position="259"/>
    </location>
</feature>
<dbReference type="InterPro" id="IPR005119">
    <property type="entry name" value="LysR_subst-bd"/>
</dbReference>